<sequence length="292" mass="31553">MLIPHSSALHGTAPRTTTLSETTEIGSTVTLTAAQSTLTVFASSRFLPLANNPYVIANGGAGGANKKRREINIHSEVSIWKKNYEKIIALTRNALSKPSSSSGRRYLYHHPHQAASPELVDSSVSGPRDSDIEANPKSTKKDVITHSLPTTTTTFPPQATLYDMCQENNIVATVGGATIDYSLPSYGPSSLQLHWTYTADPYVKPYDCCAMCAQSSTCVGYFYRIDTTANPGPDMTCFTHEATDGVCDPSGIRYAFRADSNRNISFPYILGNGNCGKEQLDTGARPTLDGEL</sequence>
<dbReference type="EMBL" id="PQXI01000141">
    <property type="protein sequence ID" value="TGO23194.1"/>
    <property type="molecule type" value="Genomic_DNA"/>
</dbReference>
<keyword evidence="3" id="KW-1185">Reference proteome</keyword>
<dbReference type="Proteomes" id="UP000297910">
    <property type="component" value="Unassembled WGS sequence"/>
</dbReference>
<proteinExistence type="predicted"/>
<comment type="caution">
    <text evidence="2">The sequence shown here is derived from an EMBL/GenBank/DDBJ whole genome shotgun (WGS) entry which is preliminary data.</text>
</comment>
<evidence type="ECO:0000256" key="1">
    <source>
        <dbReference type="SAM" id="MobiDB-lite"/>
    </source>
</evidence>
<evidence type="ECO:0000313" key="2">
    <source>
        <dbReference type="EMBL" id="TGO23194.1"/>
    </source>
</evidence>
<evidence type="ECO:0000313" key="3">
    <source>
        <dbReference type="Proteomes" id="UP000297910"/>
    </source>
</evidence>
<name>A0A4Z1FEA3_9HELO</name>
<protein>
    <submittedName>
        <fullName evidence="2">Uncharacterized protein</fullName>
    </submittedName>
</protein>
<gene>
    <name evidence="2" type="ORF">BPAE_0141g00240</name>
</gene>
<dbReference type="AlphaFoldDB" id="A0A4Z1FEA3"/>
<organism evidence="2 3">
    <name type="scientific">Botrytis paeoniae</name>
    <dbReference type="NCBI Taxonomy" id="278948"/>
    <lineage>
        <taxon>Eukaryota</taxon>
        <taxon>Fungi</taxon>
        <taxon>Dikarya</taxon>
        <taxon>Ascomycota</taxon>
        <taxon>Pezizomycotina</taxon>
        <taxon>Leotiomycetes</taxon>
        <taxon>Helotiales</taxon>
        <taxon>Sclerotiniaceae</taxon>
        <taxon>Botrytis</taxon>
    </lineage>
</organism>
<feature type="region of interest" description="Disordered" evidence="1">
    <location>
        <begin position="112"/>
        <end position="143"/>
    </location>
</feature>
<reference evidence="2 3" key="1">
    <citation type="submission" date="2017-12" db="EMBL/GenBank/DDBJ databases">
        <title>Comparative genomics of Botrytis spp.</title>
        <authorList>
            <person name="Valero-Jimenez C.A."/>
            <person name="Tapia P."/>
            <person name="Veloso J."/>
            <person name="Silva-Moreno E."/>
            <person name="Staats M."/>
            <person name="Valdes J.H."/>
            <person name="Van Kan J.A.L."/>
        </authorList>
    </citation>
    <scope>NUCLEOTIDE SEQUENCE [LARGE SCALE GENOMIC DNA]</scope>
    <source>
        <strain evidence="2 3">Bp0003</strain>
    </source>
</reference>
<accession>A0A4Z1FEA3</accession>